<dbReference type="STRING" id="452.Lspi_1847"/>
<dbReference type="OrthoDB" id="8641800at2"/>
<evidence type="ECO:0000313" key="1">
    <source>
        <dbReference type="EMBL" id="KTD61997.1"/>
    </source>
</evidence>
<dbReference type="Proteomes" id="UP000054877">
    <property type="component" value="Unassembled WGS sequence"/>
</dbReference>
<accession>A0A0W0YYM3</accession>
<keyword evidence="2" id="KW-1185">Reference proteome</keyword>
<name>A0A0W0YYM3_LEGSP</name>
<dbReference type="Pfam" id="PF13692">
    <property type="entry name" value="Glyco_trans_1_4"/>
    <property type="match status" value="1"/>
</dbReference>
<reference evidence="1 2" key="1">
    <citation type="submission" date="2015-11" db="EMBL/GenBank/DDBJ databases">
        <title>Genomic analysis of 38 Legionella species identifies large and diverse effector repertoires.</title>
        <authorList>
            <person name="Burstein D."/>
            <person name="Amaro F."/>
            <person name="Zusman T."/>
            <person name="Lifshitz Z."/>
            <person name="Cohen O."/>
            <person name="Gilbert J.A."/>
            <person name="Pupko T."/>
            <person name="Shuman H.A."/>
            <person name="Segal G."/>
        </authorList>
    </citation>
    <scope>NUCLEOTIDE SEQUENCE [LARGE SCALE GENOMIC DNA]</scope>
    <source>
        <strain evidence="1 2">Mt.St.Helens-9</strain>
    </source>
</reference>
<dbReference type="SUPFAM" id="SSF53756">
    <property type="entry name" value="UDP-Glycosyltransferase/glycogen phosphorylase"/>
    <property type="match status" value="1"/>
</dbReference>
<keyword evidence="1" id="KW-0808">Transferase</keyword>
<protein>
    <submittedName>
        <fullName evidence="1">Putative teichuronic acid biosynthesis glycosyltransferase TuaH</fullName>
        <ecNumber evidence="1">2.4.-.-</ecNumber>
    </submittedName>
</protein>
<dbReference type="EC" id="2.4.-.-" evidence="1"/>
<gene>
    <name evidence="1" type="primary">tuaH</name>
    <name evidence="1" type="ORF">Lspi_1847</name>
</gene>
<proteinExistence type="predicted"/>
<dbReference type="RefSeq" id="WP_058483769.1">
    <property type="nucleotide sequence ID" value="NZ_CAAAII010000008.1"/>
</dbReference>
<dbReference type="AlphaFoldDB" id="A0A0W0YYM3"/>
<sequence>MVKDNGINDLIDAVVMLTGSNWKTELRSNRYHYASRFAKNLPVIFIQPDLDEETFHYEETELDNVVVLHVYSNYYSQLQSELIINALNSKNIIAPLLWIYNPYLLNIVRQLYSPYKIFHATEDYFSLQYQAILPIYFQNSLVSVINIVDEVICVSSGVMSSLLNKNIKWKDKVRLITNGCDFEFYNEKKSDVKKEYGKGKVAFYQGNIFDKLDFELLNGVVKKLPEWTFQFCGKVLNESEEWNRVLANDNVEYLGLLTPEELREVAHQATIGLIPFKKTDYLYRSFPLKAFEYIACSLPVVSTPIEELYKYEDVFLFADNVDEFVNQILLAEIRSHDSYFLNKSAELASQNSYDKKFQKLIEGIKDNITNRITKISGKSNILFLYESKSLHINTIKTHLESYGKFSSHNVFYASATEDLDIVPDLFCFDAIIIHYSLRLSLKDGNWTISQRVRSLLMNYGGLKIAFIQDEYDTTNIAINWLKDLGVQVVFTCVPEKYIRQVYPSKELPNVHFINNLTGYVPDELVDYPVMPLNKREVVIAYRGRSLPFWYGDLGQEKEFIGKKMKEICLENNIKEDIEWDDSKRIYGGSWYEFIASAKATLGTESGSNVIDFHGDLHVDVANYLANNPGADYQEIYNLFLKENDGQVKMNQISPKIFEAICLHTALILFEGEYSGVIEPYKHFIPLKKDFSNINDVLSKVNDDKYLLDLTCRAYEDIIASGKYSYRTFVKLVDSTIDSFIPKGRNLNVEGVSKVPYNVEELENRLFKEKISEEKNLINTELVSTEPATKSPISEIIFLIAMRLNSNMVLRKIKLITTRKIKIFNPLLRKLKNKIIS</sequence>
<dbReference type="PATRIC" id="fig|452.5.peg.2030"/>
<dbReference type="EMBL" id="LNYX01000030">
    <property type="protein sequence ID" value="KTD61997.1"/>
    <property type="molecule type" value="Genomic_DNA"/>
</dbReference>
<evidence type="ECO:0000313" key="2">
    <source>
        <dbReference type="Proteomes" id="UP000054877"/>
    </source>
</evidence>
<dbReference type="Gene3D" id="3.40.50.2000">
    <property type="entry name" value="Glycogen Phosphorylase B"/>
    <property type="match status" value="1"/>
</dbReference>
<organism evidence="1 2">
    <name type="scientific">Legionella spiritensis</name>
    <dbReference type="NCBI Taxonomy" id="452"/>
    <lineage>
        <taxon>Bacteria</taxon>
        <taxon>Pseudomonadati</taxon>
        <taxon>Pseudomonadota</taxon>
        <taxon>Gammaproteobacteria</taxon>
        <taxon>Legionellales</taxon>
        <taxon>Legionellaceae</taxon>
        <taxon>Legionella</taxon>
    </lineage>
</organism>
<dbReference type="GO" id="GO:0016757">
    <property type="term" value="F:glycosyltransferase activity"/>
    <property type="evidence" value="ECO:0007669"/>
    <property type="project" value="UniProtKB-KW"/>
</dbReference>
<comment type="caution">
    <text evidence="1">The sequence shown here is derived from an EMBL/GenBank/DDBJ whole genome shotgun (WGS) entry which is preliminary data.</text>
</comment>
<keyword evidence="1" id="KW-0328">Glycosyltransferase</keyword>